<evidence type="ECO:0000256" key="1">
    <source>
        <dbReference type="SAM" id="SignalP"/>
    </source>
</evidence>
<reference evidence="2 3" key="1">
    <citation type="submission" date="2016-12" db="EMBL/GenBank/DDBJ databases">
        <title>The whole genome sequencing and assembly of Bacillus cohnii DSM 6307T strain.</title>
        <authorList>
            <person name="Lee Y.-J."/>
            <person name="Yi H."/>
            <person name="Bahn Y.-S."/>
            <person name="Kim J.F."/>
            <person name="Lee D.-W."/>
        </authorList>
    </citation>
    <scope>NUCLEOTIDE SEQUENCE [LARGE SCALE GENOMIC DNA]</scope>
    <source>
        <strain evidence="2 3">DSM 6307</strain>
    </source>
</reference>
<feature type="signal peptide" evidence="1">
    <location>
        <begin position="1"/>
        <end position="22"/>
    </location>
</feature>
<organism evidence="2 3">
    <name type="scientific">Sutcliffiella cohnii</name>
    <dbReference type="NCBI Taxonomy" id="33932"/>
    <lineage>
        <taxon>Bacteria</taxon>
        <taxon>Bacillati</taxon>
        <taxon>Bacillota</taxon>
        <taxon>Bacilli</taxon>
        <taxon>Bacillales</taxon>
        <taxon>Bacillaceae</taxon>
        <taxon>Sutcliffiella</taxon>
    </lineage>
</organism>
<proteinExistence type="predicted"/>
<evidence type="ECO:0000313" key="3">
    <source>
        <dbReference type="Proteomes" id="UP000215224"/>
    </source>
</evidence>
<keyword evidence="3" id="KW-1185">Reference proteome</keyword>
<keyword evidence="1" id="KW-0732">Signal</keyword>
<dbReference type="RefSeq" id="WP_066413904.1">
    <property type="nucleotide sequence ID" value="NZ_CP018866.1"/>
</dbReference>
<gene>
    <name evidence="2" type="ORF">BC6307_01405</name>
</gene>
<evidence type="ECO:0008006" key="4">
    <source>
        <dbReference type="Google" id="ProtNLM"/>
    </source>
</evidence>
<dbReference type="AlphaFoldDB" id="A0A223KL02"/>
<dbReference type="STRING" id="1314751.GCA_001591425_01403"/>
<feature type="chain" id="PRO_5011302752" description="Proteinase inhibitor I42 chagasin domain-containing protein" evidence="1">
    <location>
        <begin position="23"/>
        <end position="155"/>
    </location>
</feature>
<sequence>MKKLVVLIVFLILVGCSSGISPVDESIDEVDSPKYPGSVIVNEVTYPMEPGGYRWERKTLSGTEVVMTDAASPNQIAESMEPIQVKKGETVSFQFEKEEANLTVYLWSETERLNEVELTDNTFHIPDETGYYIYEVVAQWKNGEVSYTFTCEVKD</sequence>
<evidence type="ECO:0000313" key="2">
    <source>
        <dbReference type="EMBL" id="AST90033.1"/>
    </source>
</evidence>
<dbReference type="PROSITE" id="PS51257">
    <property type="entry name" value="PROKAR_LIPOPROTEIN"/>
    <property type="match status" value="1"/>
</dbReference>
<dbReference type="EMBL" id="CP018866">
    <property type="protein sequence ID" value="AST90033.1"/>
    <property type="molecule type" value="Genomic_DNA"/>
</dbReference>
<name>A0A223KL02_9BACI</name>
<accession>A0A223KL02</accession>
<dbReference type="KEGG" id="bcoh:BC6307_01405"/>
<protein>
    <recommendedName>
        <fullName evidence="4">Proteinase inhibitor I42 chagasin domain-containing protein</fullName>
    </recommendedName>
</protein>
<dbReference type="Proteomes" id="UP000215224">
    <property type="component" value="Chromosome"/>
</dbReference>